<dbReference type="Proteomes" id="UP001321520">
    <property type="component" value="Chromosome"/>
</dbReference>
<proteinExistence type="inferred from homology"/>
<evidence type="ECO:0000256" key="2">
    <source>
        <dbReference type="SAM" id="MobiDB-lite"/>
    </source>
</evidence>
<dbReference type="PROSITE" id="PS00745">
    <property type="entry name" value="RF_PROK_I"/>
    <property type="match status" value="1"/>
</dbReference>
<dbReference type="GO" id="GO:0004045">
    <property type="term" value="F:peptidyl-tRNA hydrolase activity"/>
    <property type="evidence" value="ECO:0007669"/>
    <property type="project" value="UniProtKB-EC"/>
</dbReference>
<dbReference type="RefSeq" id="WP_301414476.1">
    <property type="nucleotide sequence ID" value="NZ_CP098023.1"/>
</dbReference>
<feature type="domain" description="Prokaryotic-type class I peptide chain release factors" evidence="3">
    <location>
        <begin position="21"/>
        <end position="37"/>
    </location>
</feature>
<dbReference type="PANTHER" id="PTHR47814:SF1">
    <property type="entry name" value="PEPTIDYL-TRNA HYDROLASE ARFB"/>
    <property type="match status" value="1"/>
</dbReference>
<dbReference type="SUPFAM" id="SSF75620">
    <property type="entry name" value="Release factor"/>
    <property type="match status" value="1"/>
</dbReference>
<reference evidence="4 5" key="1">
    <citation type="submission" date="2022-05" db="EMBL/GenBank/DDBJ databases">
        <title>Microbulbifer sp. nov., isolated from sponge.</title>
        <authorList>
            <person name="Gao L."/>
        </authorList>
    </citation>
    <scope>NUCLEOTIDE SEQUENCE [LARGE SCALE GENOMIC DNA]</scope>
    <source>
        <strain evidence="4 5">MI-G</strain>
    </source>
</reference>
<protein>
    <submittedName>
        <fullName evidence="4">Aminoacyl-tRNA hydrolase</fullName>
        <ecNumber evidence="4">3.1.1.29</ecNumber>
    </submittedName>
</protein>
<dbReference type="InterPro" id="IPR000352">
    <property type="entry name" value="Pep_chain_release_fac_I"/>
</dbReference>
<accession>A0ABY9E9E3</accession>
<dbReference type="InterPro" id="IPR045853">
    <property type="entry name" value="Pep_chain_release_fac_I_sf"/>
</dbReference>
<name>A0ABY9E9E3_9GAMM</name>
<evidence type="ECO:0000259" key="3">
    <source>
        <dbReference type="PROSITE" id="PS00745"/>
    </source>
</evidence>
<keyword evidence="4" id="KW-0378">Hydrolase</keyword>
<dbReference type="PANTHER" id="PTHR47814">
    <property type="entry name" value="PEPTIDYL-TRNA HYDROLASE ARFB"/>
    <property type="match status" value="1"/>
</dbReference>
<gene>
    <name evidence="4" type="primary">arfB</name>
    <name evidence="4" type="ORF">M8T91_12405</name>
</gene>
<feature type="compositionally biased region" description="Basic and acidic residues" evidence="2">
    <location>
        <begin position="128"/>
        <end position="138"/>
    </location>
</feature>
<feature type="region of interest" description="Disordered" evidence="2">
    <location>
        <begin position="105"/>
        <end position="138"/>
    </location>
</feature>
<evidence type="ECO:0000256" key="1">
    <source>
        <dbReference type="ARBA" id="ARBA00010835"/>
    </source>
</evidence>
<organism evidence="4 5">
    <name type="scientific">Microbulbifer spongiae</name>
    <dbReference type="NCBI Taxonomy" id="2944933"/>
    <lineage>
        <taxon>Bacteria</taxon>
        <taxon>Pseudomonadati</taxon>
        <taxon>Pseudomonadota</taxon>
        <taxon>Gammaproteobacteria</taxon>
        <taxon>Cellvibrionales</taxon>
        <taxon>Microbulbiferaceae</taxon>
        <taxon>Microbulbifer</taxon>
    </lineage>
</organism>
<dbReference type="Pfam" id="PF00472">
    <property type="entry name" value="RF-1"/>
    <property type="match status" value="1"/>
</dbReference>
<comment type="similarity">
    <text evidence="1">Belongs to the prokaryotic/mitochondrial release factor family.</text>
</comment>
<keyword evidence="5" id="KW-1185">Reference proteome</keyword>
<dbReference type="EMBL" id="CP098023">
    <property type="protein sequence ID" value="WKD48708.1"/>
    <property type="molecule type" value="Genomic_DNA"/>
</dbReference>
<dbReference type="NCBIfam" id="NF006718">
    <property type="entry name" value="PRK09256.1"/>
    <property type="match status" value="1"/>
</dbReference>
<dbReference type="EC" id="3.1.1.29" evidence="4"/>
<evidence type="ECO:0000313" key="4">
    <source>
        <dbReference type="EMBL" id="WKD48708.1"/>
    </source>
</evidence>
<evidence type="ECO:0000313" key="5">
    <source>
        <dbReference type="Proteomes" id="UP001321520"/>
    </source>
</evidence>
<dbReference type="Gene3D" id="3.30.160.20">
    <property type="match status" value="1"/>
</dbReference>
<sequence>MRNDSRNIKVPVEEIQIRAMRARGAGGQNVNKVSTAIHLRFDILASSLPEEIKQRLLQLRDRRISGEGIVVIRAQRFRTQDKNRADALERLQCLIEKVLSVPRRRVATKPSRGARERRLERKSRRSKLKETRGKIRDL</sequence>